<evidence type="ECO:0000313" key="1">
    <source>
        <dbReference type="EMBL" id="MBM0104484.1"/>
    </source>
</evidence>
<dbReference type="EMBL" id="JAEVLS010000001">
    <property type="protein sequence ID" value="MBM0104484.1"/>
    <property type="molecule type" value="Genomic_DNA"/>
</dbReference>
<protein>
    <submittedName>
        <fullName evidence="1">Uncharacterized protein</fullName>
    </submittedName>
</protein>
<keyword evidence="2" id="KW-1185">Reference proteome</keyword>
<comment type="caution">
    <text evidence="1">The sequence shown here is derived from an EMBL/GenBank/DDBJ whole genome shotgun (WGS) entry which is preliminary data.</text>
</comment>
<dbReference type="Proteomes" id="UP000661077">
    <property type="component" value="Unassembled WGS sequence"/>
</dbReference>
<name>A0ABS1WU31_9GAMM</name>
<sequence length="76" mass="8253">MSTVIKPVVSQMISGGGSAANADQLGDAISLRVPPEIGVDTVVEPNIESTGGWDAYEVWRRLIKDARDRRKQQDSN</sequence>
<accession>A0ABS1WU31</accession>
<reference evidence="1 2" key="1">
    <citation type="journal article" date="2021" name="Int. J. Syst. Evol. Microbiol.">
        <title>Steroidobacter gossypii sp. nov., isolated from soil of cotton cropping field.</title>
        <authorList>
            <person name="Huang R."/>
            <person name="Yang S."/>
            <person name="Zhen C."/>
            <person name="Liu W."/>
        </authorList>
    </citation>
    <scope>NUCLEOTIDE SEQUENCE [LARGE SCALE GENOMIC DNA]</scope>
    <source>
        <strain evidence="1 2">S1-65</strain>
    </source>
</reference>
<gene>
    <name evidence="1" type="ORF">JM946_06985</name>
</gene>
<organism evidence="1 2">
    <name type="scientific">Steroidobacter gossypii</name>
    <dbReference type="NCBI Taxonomy" id="2805490"/>
    <lineage>
        <taxon>Bacteria</taxon>
        <taxon>Pseudomonadati</taxon>
        <taxon>Pseudomonadota</taxon>
        <taxon>Gammaproteobacteria</taxon>
        <taxon>Steroidobacterales</taxon>
        <taxon>Steroidobacteraceae</taxon>
        <taxon>Steroidobacter</taxon>
    </lineage>
</organism>
<dbReference type="RefSeq" id="WP_203166427.1">
    <property type="nucleotide sequence ID" value="NZ_JAEVLS010000001.1"/>
</dbReference>
<evidence type="ECO:0000313" key="2">
    <source>
        <dbReference type="Proteomes" id="UP000661077"/>
    </source>
</evidence>
<proteinExistence type="predicted"/>